<reference evidence="8" key="1">
    <citation type="submission" date="2012-12" db="EMBL/GenBank/DDBJ databases">
        <title>Identification and characterization of a phenylalanine ammonia-lyase gene family in Isatis indigotica Fort.</title>
        <authorList>
            <person name="Liu Q."/>
            <person name="Chen J."/>
            <person name="Zhou X."/>
            <person name="Di P."/>
            <person name="Xiao Y."/>
            <person name="Xuan H."/>
            <person name="Zhang L."/>
            <person name="Chen W."/>
        </authorList>
    </citation>
    <scope>NUCLEOTIDE SEQUENCE</scope>
    <source>
        <tissue evidence="8">Salivary gland</tissue>
    </source>
</reference>
<comment type="subcellular location">
    <subcellularLocation>
        <location evidence="1">Secreted</location>
    </subcellularLocation>
</comment>
<name>A0A0K8RKZ9_IXORI</name>
<evidence type="ECO:0000313" key="8">
    <source>
        <dbReference type="EMBL" id="JAA71767.1"/>
    </source>
</evidence>
<feature type="chain" id="PRO_5005518164" evidence="7">
    <location>
        <begin position="24"/>
        <end position="187"/>
    </location>
</feature>
<keyword evidence="2" id="KW-0964">Secreted</keyword>
<keyword evidence="3 7" id="KW-0732">Signal</keyword>
<proteinExistence type="evidence at transcript level"/>
<organism evidence="8">
    <name type="scientific">Ixodes ricinus</name>
    <name type="common">Common tick</name>
    <name type="synonym">Acarus ricinus</name>
    <dbReference type="NCBI Taxonomy" id="34613"/>
    <lineage>
        <taxon>Eukaryota</taxon>
        <taxon>Metazoa</taxon>
        <taxon>Ecdysozoa</taxon>
        <taxon>Arthropoda</taxon>
        <taxon>Chelicerata</taxon>
        <taxon>Arachnida</taxon>
        <taxon>Acari</taxon>
        <taxon>Parasitiformes</taxon>
        <taxon>Ixodida</taxon>
        <taxon>Ixodoidea</taxon>
        <taxon>Ixodidae</taxon>
        <taxon>Ixodinae</taxon>
        <taxon>Ixodes</taxon>
    </lineage>
</organism>
<dbReference type="Pfam" id="PF12115">
    <property type="entry name" value="Salp15"/>
    <property type="match status" value="1"/>
</dbReference>
<evidence type="ECO:0000256" key="1">
    <source>
        <dbReference type="ARBA" id="ARBA00004613"/>
    </source>
</evidence>
<evidence type="ECO:0000256" key="5">
    <source>
        <dbReference type="ARBA" id="ARBA00034321"/>
    </source>
</evidence>
<evidence type="ECO:0000256" key="2">
    <source>
        <dbReference type="ARBA" id="ARBA00022525"/>
    </source>
</evidence>
<keyword evidence="4" id="KW-0325">Glycoprotein</keyword>
<feature type="region of interest" description="Disordered" evidence="6">
    <location>
        <begin position="21"/>
        <end position="105"/>
    </location>
</feature>
<evidence type="ECO:0000256" key="7">
    <source>
        <dbReference type="SAM" id="SignalP"/>
    </source>
</evidence>
<sequence>MFKLSSFLVVFVLAGLCFGPSSEDDSSSGDATDAGAPSGNGALPDDGGDRTGNGDPSVADNADGGSQEDKKQKEASNGDSQNESQGAETNTRRENSTIGNSLPDFIGGLDKKNEYVKQLLSTCGTQHQTHKINENAINFENCTYTCIKLSTPQVNEDTRIPSGMTCGDGNRKCQENGPCPSPPLPSC</sequence>
<protein>
    <submittedName>
        <fullName evidence="8">Putative ixodes 8-cys protein</fullName>
    </submittedName>
</protein>
<dbReference type="AlphaFoldDB" id="A0A0K8RKZ9"/>
<accession>A0A0K8RKZ9</accession>
<feature type="compositionally biased region" description="Polar residues" evidence="6">
    <location>
        <begin position="77"/>
        <end position="89"/>
    </location>
</feature>
<evidence type="ECO:0000256" key="6">
    <source>
        <dbReference type="SAM" id="MobiDB-lite"/>
    </source>
</evidence>
<dbReference type="InterPro" id="IPR021971">
    <property type="entry name" value="Salp15"/>
</dbReference>
<feature type="signal peptide" evidence="7">
    <location>
        <begin position="1"/>
        <end position="23"/>
    </location>
</feature>
<feature type="compositionally biased region" description="Low complexity" evidence="6">
    <location>
        <begin position="28"/>
        <end position="39"/>
    </location>
</feature>
<evidence type="ECO:0000256" key="4">
    <source>
        <dbReference type="ARBA" id="ARBA00023180"/>
    </source>
</evidence>
<dbReference type="GO" id="GO:0005576">
    <property type="term" value="C:extracellular region"/>
    <property type="evidence" value="ECO:0007669"/>
    <property type="project" value="UniProtKB-SubCell"/>
</dbReference>
<comment type="similarity">
    <text evidence="5">Belongs to the salp15 family.</text>
</comment>
<evidence type="ECO:0000256" key="3">
    <source>
        <dbReference type="ARBA" id="ARBA00022729"/>
    </source>
</evidence>
<feature type="compositionally biased region" description="Basic and acidic residues" evidence="6">
    <location>
        <begin position="67"/>
        <end position="76"/>
    </location>
</feature>
<dbReference type="EMBL" id="GADI01002041">
    <property type="protein sequence ID" value="JAA71767.1"/>
    <property type="molecule type" value="mRNA"/>
</dbReference>